<dbReference type="PROSITE" id="PS50297">
    <property type="entry name" value="ANK_REP_REGION"/>
    <property type="match status" value="8"/>
</dbReference>
<dbReference type="SMART" id="SM00248">
    <property type="entry name" value="ANK"/>
    <property type="match status" value="22"/>
</dbReference>
<feature type="repeat" description="ANK" evidence="3">
    <location>
        <begin position="894"/>
        <end position="926"/>
    </location>
</feature>
<proteinExistence type="predicted"/>
<evidence type="ECO:0000256" key="2">
    <source>
        <dbReference type="ARBA" id="ARBA00023043"/>
    </source>
</evidence>
<keyword evidence="1" id="KW-0677">Repeat</keyword>
<dbReference type="PROSITE" id="PS50088">
    <property type="entry name" value="ANK_REPEAT"/>
    <property type="match status" value="10"/>
</dbReference>
<gene>
    <name evidence="5" type="primary">100117227</name>
</gene>
<dbReference type="InterPro" id="IPR002110">
    <property type="entry name" value="Ankyrin_rpt"/>
</dbReference>
<dbReference type="PANTHER" id="PTHR24141:SF1">
    <property type="entry name" value="2-5A-DEPENDENT RIBONUCLEASE"/>
    <property type="match status" value="1"/>
</dbReference>
<dbReference type="Gene3D" id="1.25.40.20">
    <property type="entry name" value="Ankyrin repeat-containing domain"/>
    <property type="match status" value="8"/>
</dbReference>
<evidence type="ECO:0000256" key="1">
    <source>
        <dbReference type="ARBA" id="ARBA00022737"/>
    </source>
</evidence>
<feature type="repeat" description="ANK" evidence="3">
    <location>
        <begin position="394"/>
        <end position="428"/>
    </location>
</feature>
<feature type="repeat" description="ANK" evidence="3">
    <location>
        <begin position="205"/>
        <end position="237"/>
    </location>
</feature>
<accession>A0A7M7LJ18</accession>
<evidence type="ECO:0000256" key="4">
    <source>
        <dbReference type="SAM" id="MobiDB-lite"/>
    </source>
</evidence>
<reference evidence="5" key="1">
    <citation type="submission" date="2021-01" db="UniProtKB">
        <authorList>
            <consortium name="EnsemblMetazoa"/>
        </authorList>
    </citation>
    <scope>IDENTIFICATION</scope>
</reference>
<feature type="repeat" description="ANK" evidence="3">
    <location>
        <begin position="817"/>
        <end position="849"/>
    </location>
</feature>
<dbReference type="GO" id="GO:0003723">
    <property type="term" value="F:RNA binding"/>
    <property type="evidence" value="ECO:0007669"/>
    <property type="project" value="TreeGrafter"/>
</dbReference>
<feature type="repeat" description="ANK" evidence="3">
    <location>
        <begin position="464"/>
        <end position="497"/>
    </location>
</feature>
<feature type="repeat" description="ANK" evidence="3">
    <location>
        <begin position="358"/>
        <end position="391"/>
    </location>
</feature>
<feature type="repeat" description="ANK" evidence="3">
    <location>
        <begin position="127"/>
        <end position="159"/>
    </location>
</feature>
<dbReference type="PANTHER" id="PTHR24141">
    <property type="entry name" value="2-5A-DEPENDENT RIBONUCLEASE"/>
    <property type="match status" value="1"/>
</dbReference>
<dbReference type="Pfam" id="PF12796">
    <property type="entry name" value="Ank_2"/>
    <property type="match status" value="6"/>
</dbReference>
<dbReference type="KEGG" id="nvi:100117227"/>
<dbReference type="GO" id="GO:0004540">
    <property type="term" value="F:RNA nuclease activity"/>
    <property type="evidence" value="ECO:0007669"/>
    <property type="project" value="TreeGrafter"/>
</dbReference>
<protein>
    <submittedName>
        <fullName evidence="5">Uncharacterized protein</fullName>
    </submittedName>
</protein>
<feature type="repeat" description="ANK" evidence="3">
    <location>
        <begin position="93"/>
        <end position="125"/>
    </location>
</feature>
<evidence type="ECO:0000313" key="5">
    <source>
        <dbReference type="EnsemblMetazoa" id="XP_001601530"/>
    </source>
</evidence>
<evidence type="ECO:0000313" key="6">
    <source>
        <dbReference type="Proteomes" id="UP000002358"/>
    </source>
</evidence>
<dbReference type="SMR" id="A0A7M7LJ18"/>
<dbReference type="AlphaFoldDB" id="A0A7M7LJ18"/>
<organism evidence="5 6">
    <name type="scientific">Nasonia vitripennis</name>
    <name type="common">Parasitic wasp</name>
    <dbReference type="NCBI Taxonomy" id="7425"/>
    <lineage>
        <taxon>Eukaryota</taxon>
        <taxon>Metazoa</taxon>
        <taxon>Ecdysozoa</taxon>
        <taxon>Arthropoda</taxon>
        <taxon>Hexapoda</taxon>
        <taxon>Insecta</taxon>
        <taxon>Pterygota</taxon>
        <taxon>Neoptera</taxon>
        <taxon>Endopterygota</taxon>
        <taxon>Hymenoptera</taxon>
        <taxon>Apocrita</taxon>
        <taxon>Proctotrupomorpha</taxon>
        <taxon>Chalcidoidea</taxon>
        <taxon>Pteromalidae</taxon>
        <taxon>Pteromalinae</taxon>
        <taxon>Nasonia</taxon>
    </lineage>
</organism>
<feature type="region of interest" description="Disordered" evidence="4">
    <location>
        <begin position="1205"/>
        <end position="1230"/>
    </location>
</feature>
<evidence type="ECO:0000256" key="3">
    <source>
        <dbReference type="PROSITE-ProRule" id="PRU00023"/>
    </source>
</evidence>
<dbReference type="PRINTS" id="PR01415">
    <property type="entry name" value="ANKYRIN"/>
</dbReference>
<dbReference type="GO" id="GO:0006396">
    <property type="term" value="P:RNA processing"/>
    <property type="evidence" value="ECO:0007669"/>
    <property type="project" value="TreeGrafter"/>
</dbReference>
<keyword evidence="6" id="KW-1185">Reference proteome</keyword>
<dbReference type="Proteomes" id="UP000002358">
    <property type="component" value="Chromosome 4"/>
</dbReference>
<dbReference type="InParanoid" id="A0A7M7LJ18"/>
<feature type="repeat" description="ANK" evidence="3">
    <location>
        <begin position="719"/>
        <end position="751"/>
    </location>
</feature>
<dbReference type="SUPFAM" id="SSF48403">
    <property type="entry name" value="Ankyrin repeat"/>
    <property type="match status" value="3"/>
</dbReference>
<sequence>MATNTVIVHPNTTNTSTTPVIRLTITKLLAAVKQGNLEAVSNSLKTYGLPANGPKTTDYTVLQAALQRKHREIAKLLIEHNCNVNNPTENADYQSTPLYYAVSLQDDELVYMLLQKGAIIDIRDYRSGQSPAHLAAVNRSVNILWKLLHFNINVNFGDSTGKSILQIVLEQAVYHHRTPMETVNTHLVRKIMECKASLNFRAGPHGQTPLHLAALLPQRDILQTFLSHVADLNHTDSEFNSVMHSLLSTKYACFATAQEQANLDIVTAMLHRGARPDGVNKCGQVPAHLAAKNRHLRVLLLLLQYERCINRVDHEGKTILHRLLEDFVAIDNKLLEQYRMVIKQIMSKGGRGDFLSTQGTTALHLAAQRSAKDANVLWLLVQGPSVDVNVKDKTGKTILHIIAKESNPNIKLVKLLMNKGLRADVKDEEFGISPIQIAVRNKNMALSLELLPHISDLNVVDDSNGNTLLHHLVQSSGNEKLVEILLQKGASVDIMNKRGLAPTFYAAETMQISILLSLLRHSQDLAGQALMKDNQTSRTLLHLVLDASILGAEGLEVLRILLLNGAIIDQLDSRKIMPLHHKVLYSQPDLVDLLVANVSKKNLCGNEGRTLMHYLDKLPLERIQNAEALVIELTKMLLNCGALLEGTNAQGKGILDLACRNKELLKIIIEYGQDVTTIVDTKNNSVLHTHLMEKVENRNLQTVTVLVQKGVSVEAQNKDGEAPLHLAAQNGELEILELLIEKAENVNLRDKRGNNVLHTLLSTKLTPPLPKTTSVDETTAVEENAIKSITSEKEKKILQIIEKLVQKGLTINAINNAGETHLHLACRSFRMDACRYLLQSGAEPQIRDKLGNGSLHFIAQANSDDLTDVLATYEQEMVWYLMSRGCGANDKNHLGQTALHIAAKHGSIHVVEALVSSGADINCIDSVSRATPLHLAAASRRADVIGILVMCGADINSRQTDGSSVLQVVLRSPLKEDDLDDGLVFHLLELGADPEQQDNYGKTALHWACWNDRHGLKTLLDHGASLDTEDNWGFPPLHYATDDKIRVDAVLHLTKLKTARIPISKKNDKFLNELVEMFDLSEGIQSMHYEAEVNLLDQVLIDSKTTLHDFLRMDINTLSFFADNIVLENLISSEEYDTNFTHYGVIIKSRFNMGKVRKELLTAAHDNLSHLTGTPVPLTCSMKIFDPSFSNASLRCLIKAGTNARPSRKRRSSCNEDEERPAKQPRRPSV</sequence>
<dbReference type="InterPro" id="IPR036770">
    <property type="entry name" value="Ankyrin_rpt-contain_sf"/>
</dbReference>
<dbReference type="EnsemblMetazoa" id="XM_001601480">
    <property type="protein sequence ID" value="XP_001601530"/>
    <property type="gene ID" value="LOC100117227"/>
</dbReference>
<dbReference type="OrthoDB" id="9995210at2759"/>
<dbReference type="Pfam" id="PF00023">
    <property type="entry name" value="Ank"/>
    <property type="match status" value="3"/>
</dbReference>
<feature type="repeat" description="ANK" evidence="3">
    <location>
        <begin position="928"/>
        <end position="960"/>
    </location>
</feature>
<name>A0A7M7LJ18_NASVI</name>
<keyword evidence="2 3" id="KW-0040">ANK repeat</keyword>